<reference evidence="1 2" key="1">
    <citation type="submission" date="2019-08" db="EMBL/GenBank/DDBJ databases">
        <title>In-depth cultivation of the pig gut microbiome towards novel bacterial diversity and tailored functional studies.</title>
        <authorList>
            <person name="Wylensek D."/>
            <person name="Hitch T.C.A."/>
            <person name="Clavel T."/>
        </authorList>
    </citation>
    <scope>NUCLEOTIDE SEQUENCE [LARGE SCALE GENOMIC DNA]</scope>
    <source>
        <strain evidence="1 2">WCA3-601-WT-6H</strain>
    </source>
</reference>
<keyword evidence="2" id="KW-1185">Reference proteome</keyword>
<dbReference type="AlphaFoldDB" id="A0A6L5YI15"/>
<dbReference type="RefSeq" id="WP_154496023.1">
    <property type="nucleotide sequence ID" value="NZ_VUMU01000006.1"/>
</dbReference>
<proteinExistence type="predicted"/>
<name>A0A6L5YI15_9FIRM</name>
<dbReference type="EMBL" id="VUMU01000006">
    <property type="protein sequence ID" value="MST57895.1"/>
    <property type="molecule type" value="Genomic_DNA"/>
</dbReference>
<comment type="caution">
    <text evidence="1">The sequence shown here is derived from an EMBL/GenBank/DDBJ whole genome shotgun (WGS) entry which is preliminary data.</text>
</comment>
<accession>A0A6L5YI15</accession>
<organism evidence="1 2">
    <name type="scientific">Waltera intestinalis</name>
    <dbReference type="NCBI Taxonomy" id="2606635"/>
    <lineage>
        <taxon>Bacteria</taxon>
        <taxon>Bacillati</taxon>
        <taxon>Bacillota</taxon>
        <taxon>Clostridia</taxon>
        <taxon>Lachnospirales</taxon>
        <taxon>Lachnospiraceae</taxon>
        <taxon>Waltera</taxon>
    </lineage>
</organism>
<evidence type="ECO:0000313" key="2">
    <source>
        <dbReference type="Proteomes" id="UP000476055"/>
    </source>
</evidence>
<evidence type="ECO:0000313" key="1">
    <source>
        <dbReference type="EMBL" id="MST57895.1"/>
    </source>
</evidence>
<sequence length="70" mass="7864">MNEIPNEIIEEAIRLQLPKFAKGGFIPLEGHPVGPNCDEKDLIGPQELFIRIRDDKTCSMEKLSDALISE</sequence>
<protein>
    <submittedName>
        <fullName evidence="1">Uncharacterized protein</fullName>
    </submittedName>
</protein>
<dbReference type="Proteomes" id="UP000476055">
    <property type="component" value="Unassembled WGS sequence"/>
</dbReference>
<gene>
    <name evidence="1" type="ORF">FYJ59_06495</name>
</gene>